<organism evidence="2 3">
    <name type="scientific">Phaeobacter gallaeciensis</name>
    <dbReference type="NCBI Taxonomy" id="60890"/>
    <lineage>
        <taxon>Bacteria</taxon>
        <taxon>Pseudomonadati</taxon>
        <taxon>Pseudomonadota</taxon>
        <taxon>Alphaproteobacteria</taxon>
        <taxon>Rhodobacterales</taxon>
        <taxon>Roseobacteraceae</taxon>
        <taxon>Phaeobacter</taxon>
    </lineage>
</organism>
<evidence type="ECO:0008006" key="4">
    <source>
        <dbReference type="Google" id="ProtNLM"/>
    </source>
</evidence>
<gene>
    <name evidence="2" type="ORF">PhaeoP63_02252</name>
</gene>
<dbReference type="AlphaFoldDB" id="A0AAD0EDA6"/>
<feature type="region of interest" description="Disordered" evidence="1">
    <location>
        <begin position="125"/>
        <end position="145"/>
    </location>
</feature>
<evidence type="ECO:0000313" key="3">
    <source>
        <dbReference type="Proteomes" id="UP000217545"/>
    </source>
</evidence>
<dbReference type="RefSeq" id="WP_024097662.1">
    <property type="nucleotide sequence ID" value="NZ_CP010588.1"/>
</dbReference>
<dbReference type="EMBL" id="CP010784">
    <property type="protein sequence ID" value="ATF06318.1"/>
    <property type="molecule type" value="Genomic_DNA"/>
</dbReference>
<feature type="region of interest" description="Disordered" evidence="1">
    <location>
        <begin position="1"/>
        <end position="106"/>
    </location>
</feature>
<evidence type="ECO:0000256" key="1">
    <source>
        <dbReference type="SAM" id="MobiDB-lite"/>
    </source>
</evidence>
<proteinExistence type="predicted"/>
<dbReference type="Proteomes" id="UP000217545">
    <property type="component" value="Chromosome"/>
</dbReference>
<dbReference type="GeneID" id="31846645"/>
<feature type="compositionally biased region" description="Polar residues" evidence="1">
    <location>
        <begin position="26"/>
        <end position="36"/>
    </location>
</feature>
<reference evidence="2 3" key="1">
    <citation type="journal article" date="2017" name="Front. Microbiol.">
        <title>Phaeobacter piscinae sp. nov., a species of the Roseobacter group and potential aquaculture probiont.</title>
        <authorList>
            <person name="Sonnenschein E.C."/>
            <person name="Phippen C.B.W."/>
            <person name="Nielsen K.F."/>
            <person name="Mateiu R.V."/>
            <person name="Melchiorsen J."/>
            <person name="Gram L."/>
            <person name="Overmann J."/>
            <person name="Freese H.M."/>
        </authorList>
    </citation>
    <scope>NUCLEOTIDE SEQUENCE [LARGE SCALE GENOMIC DNA]</scope>
    <source>
        <strain evidence="2 3">P63</strain>
    </source>
</reference>
<name>A0AAD0EDA6_9RHOB</name>
<evidence type="ECO:0000313" key="2">
    <source>
        <dbReference type="EMBL" id="ATF06318.1"/>
    </source>
</evidence>
<accession>A0AAD0EDA6</accession>
<feature type="compositionally biased region" description="Basic and acidic residues" evidence="1">
    <location>
        <begin position="65"/>
        <end position="95"/>
    </location>
</feature>
<feature type="compositionally biased region" description="Basic and acidic residues" evidence="1">
    <location>
        <begin position="125"/>
        <end position="139"/>
    </location>
</feature>
<protein>
    <recommendedName>
        <fullName evidence="4">Scaffolding protein</fullName>
    </recommendedName>
</protein>
<feature type="compositionally biased region" description="Low complexity" evidence="1">
    <location>
        <begin position="1"/>
        <end position="22"/>
    </location>
</feature>
<sequence>MTEEAQVAPEAEAAPEAVTPEADQASEATGNTEGQTEGQPAEVEGAEPEPEDKSDRTTRNQRRKAQMDRVKQEAKDAQDRAAKLQAELDRVRGVESNRPNAEDFQDHDEYLAELSAYKAEQRLKDRQVKDLERETEESTKQTQALHQKQVEEAFGNLAAQFDDARTRYADFDAVARDNSVPISQDMAYFMGLSDNGADVAYYLGSNKELAADLAAMPAPELAGAMRMLERTVKAQTPKPRTTTTAPDPVTPLKGGAGVSKDPSKMSAAEYRAWREAGGTH</sequence>
<feature type="region of interest" description="Disordered" evidence="1">
    <location>
        <begin position="232"/>
        <end position="267"/>
    </location>
</feature>